<organism evidence="3 4">
    <name type="scientific">Streptomyces cynarae</name>
    <dbReference type="NCBI Taxonomy" id="2981134"/>
    <lineage>
        <taxon>Bacteria</taxon>
        <taxon>Bacillati</taxon>
        <taxon>Actinomycetota</taxon>
        <taxon>Actinomycetes</taxon>
        <taxon>Kitasatosporales</taxon>
        <taxon>Streptomycetaceae</taxon>
        <taxon>Streptomyces</taxon>
    </lineage>
</organism>
<keyword evidence="2" id="KW-1133">Transmembrane helix</keyword>
<proteinExistence type="predicted"/>
<evidence type="ECO:0000313" key="3">
    <source>
        <dbReference type="EMBL" id="UXY24004.1"/>
    </source>
</evidence>
<dbReference type="EMBL" id="CP106793">
    <property type="protein sequence ID" value="UXY24004.1"/>
    <property type="molecule type" value="Genomic_DNA"/>
</dbReference>
<gene>
    <name evidence="3" type="ORF">N8I84_38855</name>
</gene>
<dbReference type="Proteomes" id="UP001061298">
    <property type="component" value="Chromosome"/>
</dbReference>
<feature type="transmembrane region" description="Helical" evidence="2">
    <location>
        <begin position="6"/>
        <end position="29"/>
    </location>
</feature>
<dbReference type="RefSeq" id="WP_263234237.1">
    <property type="nucleotide sequence ID" value="NZ_CP106793.1"/>
</dbReference>
<protein>
    <submittedName>
        <fullName evidence="3">Uncharacterized protein</fullName>
    </submittedName>
</protein>
<sequence>MSAPWDAIVTTGIGAAATVAGILIGGVVGRRNQNQQWLRDTQAAAYAAYLREFTAIEIELREAYLDDRSNTADWAPFNAALTSLSLVATPEVANAAGDLTEAVGRLALMVADRGPKDRDELRQIMSDLASRQVSFVNAARRSLDASQQPLGSQLGGPPPWREIEPYAPAPRSGQ</sequence>
<keyword evidence="4" id="KW-1185">Reference proteome</keyword>
<accession>A0ABY6EBF8</accession>
<evidence type="ECO:0000256" key="2">
    <source>
        <dbReference type="SAM" id="Phobius"/>
    </source>
</evidence>
<evidence type="ECO:0000313" key="4">
    <source>
        <dbReference type="Proteomes" id="UP001061298"/>
    </source>
</evidence>
<name>A0ABY6EBF8_9ACTN</name>
<keyword evidence="2" id="KW-0812">Transmembrane</keyword>
<reference evidence="3" key="1">
    <citation type="submission" date="2022-10" db="EMBL/GenBank/DDBJ databases">
        <authorList>
            <person name="Mo P."/>
        </authorList>
    </citation>
    <scope>NUCLEOTIDE SEQUENCE</scope>
    <source>
        <strain evidence="3">HUAS 13-4</strain>
    </source>
</reference>
<keyword evidence="2" id="KW-0472">Membrane</keyword>
<feature type="region of interest" description="Disordered" evidence="1">
    <location>
        <begin position="143"/>
        <end position="174"/>
    </location>
</feature>
<evidence type="ECO:0000256" key="1">
    <source>
        <dbReference type="SAM" id="MobiDB-lite"/>
    </source>
</evidence>